<evidence type="ECO:0000256" key="2">
    <source>
        <dbReference type="ARBA" id="ARBA00004429"/>
    </source>
</evidence>
<evidence type="ECO:0000313" key="14">
    <source>
        <dbReference type="Proteomes" id="UP000198553"/>
    </source>
</evidence>
<evidence type="ECO:0000256" key="10">
    <source>
        <dbReference type="ARBA" id="ARBA00022989"/>
    </source>
</evidence>
<keyword evidence="6" id="KW-1003">Cell membrane</keyword>
<dbReference type="PRINTS" id="PR01414">
    <property type="entry name" value="CCMBBIOGNSIS"/>
</dbReference>
<comment type="subcellular location">
    <subcellularLocation>
        <location evidence="2">Cell inner membrane</location>
        <topology evidence="2">Multi-pass membrane protein</topology>
    </subcellularLocation>
</comment>
<dbReference type="InterPro" id="IPR003544">
    <property type="entry name" value="Cyt_c_biogenesis_CcmB"/>
</dbReference>
<dbReference type="GO" id="GO:0017004">
    <property type="term" value="P:cytochrome complex assembly"/>
    <property type="evidence" value="ECO:0007669"/>
    <property type="project" value="UniProtKB-KW"/>
</dbReference>
<feature type="transmembrane region" description="Helical" evidence="12">
    <location>
        <begin position="26"/>
        <end position="44"/>
    </location>
</feature>
<keyword evidence="8 12" id="KW-0812">Transmembrane</keyword>
<dbReference type="GO" id="GO:1903607">
    <property type="term" value="P:cytochrome c biosynthetic process"/>
    <property type="evidence" value="ECO:0007669"/>
    <property type="project" value="TreeGrafter"/>
</dbReference>
<keyword evidence="11 12" id="KW-0472">Membrane</keyword>
<comment type="function">
    <text evidence="1">Required for the export of heme to the periplasm for the biogenesis of c-type cytochromes.</text>
</comment>
<dbReference type="PANTHER" id="PTHR30070">
    <property type="entry name" value="HEME EXPORTER PROTEIN B"/>
    <property type="match status" value="1"/>
</dbReference>
<keyword evidence="7" id="KW-0997">Cell inner membrane</keyword>
<dbReference type="Pfam" id="PF03379">
    <property type="entry name" value="CcmB"/>
    <property type="match status" value="1"/>
</dbReference>
<evidence type="ECO:0000256" key="7">
    <source>
        <dbReference type="ARBA" id="ARBA00022519"/>
    </source>
</evidence>
<feature type="transmembrane region" description="Helical" evidence="12">
    <location>
        <begin position="50"/>
        <end position="71"/>
    </location>
</feature>
<dbReference type="EMBL" id="FOBW01000002">
    <property type="protein sequence ID" value="SEM40077.1"/>
    <property type="molecule type" value="Genomic_DNA"/>
</dbReference>
<evidence type="ECO:0000256" key="1">
    <source>
        <dbReference type="ARBA" id="ARBA00002442"/>
    </source>
</evidence>
<evidence type="ECO:0000256" key="12">
    <source>
        <dbReference type="SAM" id="Phobius"/>
    </source>
</evidence>
<dbReference type="InterPro" id="IPR026031">
    <property type="entry name" value="Cyt_c_CcmB_bac"/>
</dbReference>
<keyword evidence="10 12" id="KW-1133">Transmembrane helix</keyword>
<evidence type="ECO:0000256" key="6">
    <source>
        <dbReference type="ARBA" id="ARBA00022475"/>
    </source>
</evidence>
<dbReference type="PIRSF" id="PIRSF002764">
    <property type="entry name" value="CcmB"/>
    <property type="match status" value="1"/>
</dbReference>
<name>A0A1H7Y405_9BACI</name>
<evidence type="ECO:0000256" key="11">
    <source>
        <dbReference type="ARBA" id="ARBA00023136"/>
    </source>
</evidence>
<sequence length="227" mass="24694">MMTVLSDALTIAGKDLRSEFKTKQTISMMAIFAALVILVFSFAFDPTNNAVKAVIPGLVWVITVFAGILGLNRSFTSEQENDCLTGLRSGPIDAASIYLGKVLANFTIVTIVQLISIPVLFVLFNYRFTGSLLWFVLIILAGTLGFIIVGTFLSALSANAKNSEMLLPVLLLPLLSPLMIAAVQATRIALENENIENAIAWLQLMSAYDLLFFAACLLLFEFIMEGS</sequence>
<accession>A0A1H7Y405</accession>
<comment type="similarity">
    <text evidence="3">Belongs to the CcmB/CycW/HelB family.</text>
</comment>
<evidence type="ECO:0000256" key="4">
    <source>
        <dbReference type="ARBA" id="ARBA00016452"/>
    </source>
</evidence>
<evidence type="ECO:0000313" key="13">
    <source>
        <dbReference type="EMBL" id="SEM40077.1"/>
    </source>
</evidence>
<dbReference type="AlphaFoldDB" id="A0A1H7Y405"/>
<reference evidence="14" key="1">
    <citation type="submission" date="2016-10" db="EMBL/GenBank/DDBJ databases">
        <authorList>
            <person name="Varghese N."/>
            <person name="Submissions S."/>
        </authorList>
    </citation>
    <scope>NUCLEOTIDE SEQUENCE [LARGE SCALE GENOMIC DNA]</scope>
    <source>
        <strain evidence="14">B48,IBRC-M 10115,DSM 25386,CECT 8001</strain>
    </source>
</reference>
<proteinExistence type="inferred from homology"/>
<dbReference type="RefSeq" id="WP_090741733.1">
    <property type="nucleotide sequence ID" value="NZ_FOBW01000002.1"/>
</dbReference>
<evidence type="ECO:0000256" key="8">
    <source>
        <dbReference type="ARBA" id="ARBA00022692"/>
    </source>
</evidence>
<keyword evidence="14" id="KW-1185">Reference proteome</keyword>
<dbReference type="GO" id="GO:0015232">
    <property type="term" value="F:heme transmembrane transporter activity"/>
    <property type="evidence" value="ECO:0007669"/>
    <property type="project" value="InterPro"/>
</dbReference>
<dbReference type="STRING" id="930146.SAMN05192533_102478"/>
<dbReference type="OrthoDB" id="9812809at2"/>
<protein>
    <recommendedName>
        <fullName evidence="4">Heme exporter protein B</fullName>
    </recommendedName>
</protein>
<evidence type="ECO:0000256" key="9">
    <source>
        <dbReference type="ARBA" id="ARBA00022748"/>
    </source>
</evidence>
<keyword evidence="5" id="KW-0813">Transport</keyword>
<feature type="transmembrane region" description="Helical" evidence="12">
    <location>
        <begin position="165"/>
        <end position="186"/>
    </location>
</feature>
<dbReference type="PANTHER" id="PTHR30070:SF1">
    <property type="entry name" value="CYTOCHROME C BIOGENESIS B-RELATED"/>
    <property type="match status" value="1"/>
</dbReference>
<feature type="transmembrane region" description="Helical" evidence="12">
    <location>
        <begin position="132"/>
        <end position="153"/>
    </location>
</feature>
<dbReference type="GO" id="GO:0005886">
    <property type="term" value="C:plasma membrane"/>
    <property type="evidence" value="ECO:0007669"/>
    <property type="project" value="UniProtKB-SubCell"/>
</dbReference>
<dbReference type="Proteomes" id="UP000198553">
    <property type="component" value="Unassembled WGS sequence"/>
</dbReference>
<feature type="transmembrane region" description="Helical" evidence="12">
    <location>
        <begin position="198"/>
        <end position="220"/>
    </location>
</feature>
<gene>
    <name evidence="13" type="ORF">SAMN05192533_102478</name>
</gene>
<keyword evidence="9" id="KW-0201">Cytochrome c-type biogenesis</keyword>
<evidence type="ECO:0000256" key="5">
    <source>
        <dbReference type="ARBA" id="ARBA00022448"/>
    </source>
</evidence>
<evidence type="ECO:0000256" key="3">
    <source>
        <dbReference type="ARBA" id="ARBA00010544"/>
    </source>
</evidence>
<feature type="transmembrane region" description="Helical" evidence="12">
    <location>
        <begin position="102"/>
        <end position="126"/>
    </location>
</feature>
<organism evidence="13 14">
    <name type="scientific">Mesobacillus persicus</name>
    <dbReference type="NCBI Taxonomy" id="930146"/>
    <lineage>
        <taxon>Bacteria</taxon>
        <taxon>Bacillati</taxon>
        <taxon>Bacillota</taxon>
        <taxon>Bacilli</taxon>
        <taxon>Bacillales</taxon>
        <taxon>Bacillaceae</taxon>
        <taxon>Mesobacillus</taxon>
    </lineage>
</organism>